<feature type="domain" description="NACHT" evidence="5">
    <location>
        <begin position="293"/>
        <end position="438"/>
    </location>
</feature>
<dbReference type="Gene3D" id="3.40.50.300">
    <property type="entry name" value="P-loop containing nucleotide triphosphate hydrolases"/>
    <property type="match status" value="1"/>
</dbReference>
<accession>A0A5N5Q932</accession>
<dbReference type="InterPro" id="IPR019775">
    <property type="entry name" value="WD40_repeat_CS"/>
</dbReference>
<dbReference type="InterPro" id="IPR036322">
    <property type="entry name" value="WD40_repeat_dom_sf"/>
</dbReference>
<dbReference type="Pfam" id="PF24883">
    <property type="entry name" value="NPHP3_N"/>
    <property type="match status" value="1"/>
</dbReference>
<dbReference type="PROSITE" id="PS50082">
    <property type="entry name" value="WD_REPEATS_2"/>
    <property type="match status" value="13"/>
</dbReference>
<evidence type="ECO:0000256" key="3">
    <source>
        <dbReference type="PROSITE-ProRule" id="PRU00221"/>
    </source>
</evidence>
<feature type="repeat" description="WD" evidence="3">
    <location>
        <begin position="844"/>
        <end position="885"/>
    </location>
</feature>
<dbReference type="PROSITE" id="PS50837">
    <property type="entry name" value="NACHT"/>
    <property type="match status" value="1"/>
</dbReference>
<evidence type="ECO:0000256" key="1">
    <source>
        <dbReference type="ARBA" id="ARBA00022574"/>
    </source>
</evidence>
<comment type="caution">
    <text evidence="6">The sequence shown here is derived from an EMBL/GenBank/DDBJ whole genome shotgun (WGS) entry which is preliminary data.</text>
</comment>
<evidence type="ECO:0000256" key="2">
    <source>
        <dbReference type="ARBA" id="ARBA00022737"/>
    </source>
</evidence>
<name>A0A5N5Q932_9AGAM</name>
<dbReference type="PRINTS" id="PR00320">
    <property type="entry name" value="GPROTEINBRPT"/>
</dbReference>
<feature type="repeat" description="WD" evidence="3">
    <location>
        <begin position="1016"/>
        <end position="1057"/>
    </location>
</feature>
<feature type="repeat" description="WD" evidence="3">
    <location>
        <begin position="887"/>
        <end position="928"/>
    </location>
</feature>
<keyword evidence="1 3" id="KW-0853">WD repeat</keyword>
<feature type="repeat" description="WD" evidence="3">
    <location>
        <begin position="1230"/>
        <end position="1271"/>
    </location>
</feature>
<dbReference type="InterPro" id="IPR007111">
    <property type="entry name" value="NACHT_NTPase"/>
</dbReference>
<keyword evidence="2" id="KW-0677">Repeat</keyword>
<dbReference type="InterPro" id="IPR056884">
    <property type="entry name" value="NPHP3-like_N"/>
</dbReference>
<dbReference type="SUPFAM" id="SSF52540">
    <property type="entry name" value="P-loop containing nucleoside triphosphate hydrolases"/>
    <property type="match status" value="1"/>
</dbReference>
<dbReference type="SUPFAM" id="SSF50978">
    <property type="entry name" value="WD40 repeat-like"/>
    <property type="match status" value="3"/>
</dbReference>
<dbReference type="InterPro" id="IPR020472">
    <property type="entry name" value="WD40_PAC1"/>
</dbReference>
<dbReference type="InterPro" id="IPR027417">
    <property type="entry name" value="P-loop_NTPase"/>
</dbReference>
<dbReference type="PROSITE" id="PS50294">
    <property type="entry name" value="WD_REPEATS_REGION"/>
    <property type="match status" value="11"/>
</dbReference>
<feature type="repeat" description="WD" evidence="3">
    <location>
        <begin position="808"/>
        <end position="834"/>
    </location>
</feature>
<evidence type="ECO:0000259" key="5">
    <source>
        <dbReference type="PROSITE" id="PS50837"/>
    </source>
</evidence>
<dbReference type="PANTHER" id="PTHR19848:SF8">
    <property type="entry name" value="F-BOX AND WD REPEAT DOMAIN CONTAINING 7"/>
    <property type="match status" value="1"/>
</dbReference>
<dbReference type="OrthoDB" id="538223at2759"/>
<keyword evidence="7" id="KW-1185">Reference proteome</keyword>
<dbReference type="Pfam" id="PF00400">
    <property type="entry name" value="WD40"/>
    <property type="match status" value="14"/>
</dbReference>
<dbReference type="CDD" id="cd00200">
    <property type="entry name" value="WD40"/>
    <property type="match status" value="2"/>
</dbReference>
<sequence>MTPPPVSPKPSRGVRSYICEKYDKLVRSHSRSPSQQSTEASGSGASPTSPLPNQQLNPTIGNFLAPPSDTQAIHPHHACSDSQTSAEHGHKMQANSESMVWNGLRQAFEELRKATRPFPLLESAIGGLILCISFLETAAVNKREYEEIASELKIMSEFLTRHMNASTSIRMSDCIANVALGIEHQTKLINQGQDRRAGRHVIGAFVNGEEIMQHYCKIESLFRQLQTNTNLSTWSIANEVLVNTRLEGLAPARLANYDSKLSTEISRRTCTEGTRTAIMSEMGNWSLDPDVPDLYLMSGMAGTGKTTIVCSFSNYLEERKQLGASFFCTRTSPECRDASRIVPTIAYQLARYSIPFQSALCEVLGHDPDIGTKNIVKQFERLLKVPLLQVKEAIPENLVVVIDALDECEDRHGVKLILEVLFKFAPGLPLKFFVTSRPEPEIYEKMVSRASGSRTVLHLHEIEKSLVQADIELYLNEELQSVSPTPSQIRELAEQSGSLFIYAATLVRYIQLGKHSSISQKRLRAVLGMASESAKKNVEIDALYTAILQSALDEEGFESDEVGDVRLHGGLVSTLHGSFPDFMFSQERSGPFFCDAPQHNQLIVRQCFDLMGQQLRFNICDLELSFILDANVEDLDGRIEKAISPSLVYACCYWGDHLRLAASSNDLCKLLDDLLSNQLLFWMEVLSLKWEITVGTKILVLAKQWLHVGVISGGLWEHANHLLQTNSLSPELVRFTEDAQIFVTGYAANAVSQSTPHIYISSLPLCPRSNSVFKQYARRIWGLIELKGSSISRRETAALAAWAIGPSVLSVAYSPDGTRVAFGCQDGTVGVWNVYDDSPIIGPFKGHARNVWSVAFLPDGAQFASGADDCTVKIWNAQDGTLVGEPLQGHTEGVKSVTFSPSGTLIASGSADKTVQVWDSKNGTPVAGPFEGHTRHVRLVAFSPDNMYIATGSIDCTIRVWNTEDGTLIFNPLEGHTNTVWSVAFLPDGTRIVSGSADRTIQVWNAQNGVLLIGPLEGHADEVYSVSFSPECTRLVSSSHNHTIRIWSVEGGNTIAGPLEGHTDIVLSVAFSPDGMRIVSGSGDGTIRIWNTSASVAVSDEFPGHDDPIWSIAFARDGNCIVSGSSNSVCVWDSQGGAPLAGPIKDHNGTIRSVAISPDGARLASGSDDCTIRIWDVKKGTRIAGPFKDSSKAVQSIEFSPDGTFIASGSADAAVRVRNSSDGTLIAPPFEGHANVVRSIAFSPDGTRIVSGSYNYTIQVWNTRDGTLVKGPFSGHTNWVMSVAFSPCGQYIASGSKDCTIRVWNSNDGTLIADPITGHTRMVKSVAFSPNRTCIVSGSHDCTVRVWRTYNGALVAGPFYGHTSAVAEAAFSFDGLRIVSGSLDCTIRMWDFPDSQGAQLRSFDVQVPDLSASSICPITLSKQCVIKNDGWIIGQDGNMLFWAPPEVIQCLMTLRCSFIICCSGMTEIDLSTALLGKRWRQCYNSE</sequence>
<dbReference type="SMART" id="SM00320">
    <property type="entry name" value="WD40"/>
    <property type="match status" value="15"/>
</dbReference>
<evidence type="ECO:0000313" key="7">
    <source>
        <dbReference type="Proteomes" id="UP000383932"/>
    </source>
</evidence>
<dbReference type="InterPro" id="IPR015943">
    <property type="entry name" value="WD40/YVTN_repeat-like_dom_sf"/>
</dbReference>
<feature type="repeat" description="WD" evidence="3">
    <location>
        <begin position="1059"/>
        <end position="1100"/>
    </location>
</feature>
<feature type="region of interest" description="Disordered" evidence="4">
    <location>
        <begin position="1"/>
        <end position="94"/>
    </location>
</feature>
<proteinExistence type="predicted"/>
<evidence type="ECO:0000313" key="6">
    <source>
        <dbReference type="EMBL" id="KAB5587931.1"/>
    </source>
</evidence>
<dbReference type="InterPro" id="IPR001680">
    <property type="entry name" value="WD40_rpt"/>
</dbReference>
<feature type="repeat" description="WD" evidence="3">
    <location>
        <begin position="1316"/>
        <end position="1357"/>
    </location>
</feature>
<protein>
    <recommendedName>
        <fullName evidence="5">NACHT domain-containing protein</fullName>
    </recommendedName>
</protein>
<feature type="repeat" description="WD" evidence="3">
    <location>
        <begin position="1187"/>
        <end position="1228"/>
    </location>
</feature>
<feature type="repeat" description="WD" evidence="3">
    <location>
        <begin position="930"/>
        <end position="971"/>
    </location>
</feature>
<organism evidence="6 7">
    <name type="scientific">Ceratobasidium theobromae</name>
    <dbReference type="NCBI Taxonomy" id="1582974"/>
    <lineage>
        <taxon>Eukaryota</taxon>
        <taxon>Fungi</taxon>
        <taxon>Dikarya</taxon>
        <taxon>Basidiomycota</taxon>
        <taxon>Agaricomycotina</taxon>
        <taxon>Agaricomycetes</taxon>
        <taxon>Cantharellales</taxon>
        <taxon>Ceratobasidiaceae</taxon>
        <taxon>Ceratobasidium</taxon>
    </lineage>
</organism>
<dbReference type="Proteomes" id="UP000383932">
    <property type="component" value="Unassembled WGS sequence"/>
</dbReference>
<feature type="repeat" description="WD" evidence="3">
    <location>
        <begin position="1273"/>
        <end position="1314"/>
    </location>
</feature>
<dbReference type="EMBL" id="SSOP01000673">
    <property type="protein sequence ID" value="KAB5587931.1"/>
    <property type="molecule type" value="Genomic_DNA"/>
</dbReference>
<feature type="repeat" description="WD" evidence="3">
    <location>
        <begin position="1144"/>
        <end position="1185"/>
    </location>
</feature>
<feature type="compositionally biased region" description="Polar residues" evidence="4">
    <location>
        <begin position="31"/>
        <end position="60"/>
    </location>
</feature>
<reference evidence="6 7" key="1">
    <citation type="journal article" date="2019" name="Fungal Biol. Biotechnol.">
        <title>Draft genome sequence of fastidious pathogen Ceratobasidium theobromae, which causes vascular-streak dieback in Theobroma cacao.</title>
        <authorList>
            <person name="Ali S.S."/>
            <person name="Asman A."/>
            <person name="Shao J."/>
            <person name="Firmansyah A.P."/>
            <person name="Susilo A.W."/>
            <person name="Rosmana A."/>
            <person name="McMahon P."/>
            <person name="Junaid M."/>
            <person name="Guest D."/>
            <person name="Kheng T.Y."/>
            <person name="Meinhardt L.W."/>
            <person name="Bailey B.A."/>
        </authorList>
    </citation>
    <scope>NUCLEOTIDE SEQUENCE [LARGE SCALE GENOMIC DNA]</scope>
    <source>
        <strain evidence="6 7">CT2</strain>
    </source>
</reference>
<gene>
    <name evidence="6" type="ORF">CTheo_8627</name>
</gene>
<dbReference type="PROSITE" id="PS00678">
    <property type="entry name" value="WD_REPEATS_1"/>
    <property type="match status" value="4"/>
</dbReference>
<evidence type="ECO:0000256" key="4">
    <source>
        <dbReference type="SAM" id="MobiDB-lite"/>
    </source>
</evidence>
<dbReference type="Gene3D" id="2.130.10.10">
    <property type="entry name" value="YVTN repeat-like/Quinoprotein amine dehydrogenase"/>
    <property type="match status" value="5"/>
</dbReference>
<feature type="repeat" description="WD" evidence="3">
    <location>
        <begin position="973"/>
        <end position="1009"/>
    </location>
</feature>
<dbReference type="PANTHER" id="PTHR19848">
    <property type="entry name" value="WD40 REPEAT PROTEIN"/>
    <property type="match status" value="1"/>
</dbReference>
<feature type="repeat" description="WD" evidence="3">
    <location>
        <begin position="1359"/>
        <end position="1400"/>
    </location>
</feature>